<dbReference type="SUPFAM" id="SSF54695">
    <property type="entry name" value="POZ domain"/>
    <property type="match status" value="1"/>
</dbReference>
<sequence length="195" mass="21709">MEIHATKPRVPLRVQELWFSDGTIVLQAGNSQFRVYQGILAARSPVFKDMLSVPQPEPEDTTLIEGCHTTFDIVVGCLRLSHKYDVGYLRRRALVHLSSGFRMTLAAMDAAFDAQFDSGRSESESKSPPLLKTCSWVLPHTATFSIRAIHLVREVGALWLLPHAFFELSTTFAASSRAGQHVFEGIVHEDISISL</sequence>
<dbReference type="CDD" id="cd18186">
    <property type="entry name" value="BTB_POZ_ZBTB_KLHL-like"/>
    <property type="match status" value="1"/>
</dbReference>
<organism evidence="2 3">
    <name type="scientific">Mycena pura</name>
    <dbReference type="NCBI Taxonomy" id="153505"/>
    <lineage>
        <taxon>Eukaryota</taxon>
        <taxon>Fungi</taxon>
        <taxon>Dikarya</taxon>
        <taxon>Basidiomycota</taxon>
        <taxon>Agaricomycotina</taxon>
        <taxon>Agaricomycetes</taxon>
        <taxon>Agaricomycetidae</taxon>
        <taxon>Agaricales</taxon>
        <taxon>Marasmiineae</taxon>
        <taxon>Mycenaceae</taxon>
        <taxon>Mycena</taxon>
    </lineage>
</organism>
<name>A0AAD6VV78_9AGAR</name>
<accession>A0AAD6VV78</accession>
<dbReference type="Proteomes" id="UP001219525">
    <property type="component" value="Unassembled WGS sequence"/>
</dbReference>
<keyword evidence="3" id="KW-1185">Reference proteome</keyword>
<dbReference type="AlphaFoldDB" id="A0AAD6VV78"/>
<protein>
    <recommendedName>
        <fullName evidence="1">BTB domain-containing protein</fullName>
    </recommendedName>
</protein>
<dbReference type="InterPro" id="IPR011333">
    <property type="entry name" value="SKP1/BTB/POZ_sf"/>
</dbReference>
<evidence type="ECO:0000259" key="1">
    <source>
        <dbReference type="PROSITE" id="PS50097"/>
    </source>
</evidence>
<dbReference type="Pfam" id="PF00651">
    <property type="entry name" value="BTB"/>
    <property type="match status" value="1"/>
</dbReference>
<dbReference type="InterPro" id="IPR000210">
    <property type="entry name" value="BTB/POZ_dom"/>
</dbReference>
<proteinExistence type="predicted"/>
<gene>
    <name evidence="2" type="ORF">GGX14DRAFT_388571</name>
</gene>
<dbReference type="PROSITE" id="PS50097">
    <property type="entry name" value="BTB"/>
    <property type="match status" value="1"/>
</dbReference>
<dbReference type="EMBL" id="JARJCW010000008">
    <property type="protein sequence ID" value="KAJ7221392.1"/>
    <property type="molecule type" value="Genomic_DNA"/>
</dbReference>
<evidence type="ECO:0000313" key="3">
    <source>
        <dbReference type="Proteomes" id="UP001219525"/>
    </source>
</evidence>
<evidence type="ECO:0000313" key="2">
    <source>
        <dbReference type="EMBL" id="KAJ7221392.1"/>
    </source>
</evidence>
<reference evidence="2" key="1">
    <citation type="submission" date="2023-03" db="EMBL/GenBank/DDBJ databases">
        <title>Massive genome expansion in bonnet fungi (Mycena s.s.) driven by repeated elements and novel gene families across ecological guilds.</title>
        <authorList>
            <consortium name="Lawrence Berkeley National Laboratory"/>
            <person name="Harder C.B."/>
            <person name="Miyauchi S."/>
            <person name="Viragh M."/>
            <person name="Kuo A."/>
            <person name="Thoen E."/>
            <person name="Andreopoulos B."/>
            <person name="Lu D."/>
            <person name="Skrede I."/>
            <person name="Drula E."/>
            <person name="Henrissat B."/>
            <person name="Morin E."/>
            <person name="Kohler A."/>
            <person name="Barry K."/>
            <person name="LaButti K."/>
            <person name="Morin E."/>
            <person name="Salamov A."/>
            <person name="Lipzen A."/>
            <person name="Mereny Z."/>
            <person name="Hegedus B."/>
            <person name="Baldrian P."/>
            <person name="Stursova M."/>
            <person name="Weitz H."/>
            <person name="Taylor A."/>
            <person name="Grigoriev I.V."/>
            <person name="Nagy L.G."/>
            <person name="Martin F."/>
            <person name="Kauserud H."/>
        </authorList>
    </citation>
    <scope>NUCLEOTIDE SEQUENCE</scope>
    <source>
        <strain evidence="2">9144</strain>
    </source>
</reference>
<dbReference type="Gene3D" id="3.30.710.10">
    <property type="entry name" value="Potassium Channel Kv1.1, Chain A"/>
    <property type="match status" value="1"/>
</dbReference>
<comment type="caution">
    <text evidence="2">The sequence shown here is derived from an EMBL/GenBank/DDBJ whole genome shotgun (WGS) entry which is preliminary data.</text>
</comment>
<feature type="domain" description="BTB" evidence="1">
    <location>
        <begin position="20"/>
        <end position="75"/>
    </location>
</feature>